<feature type="compositionally biased region" description="Low complexity" evidence="7">
    <location>
        <begin position="31"/>
        <end position="57"/>
    </location>
</feature>
<dbReference type="InterPro" id="IPR032831">
    <property type="entry name" value="LptM_cons"/>
</dbReference>
<protein>
    <submittedName>
        <fullName evidence="9">Lipoprotein-attachment site-containing protein</fullName>
    </submittedName>
</protein>
<evidence type="ECO:0000256" key="8">
    <source>
        <dbReference type="SAM" id="SignalP"/>
    </source>
</evidence>
<dbReference type="AlphaFoldDB" id="A0A1H3ZCX9"/>
<evidence type="ECO:0000256" key="7">
    <source>
        <dbReference type="SAM" id="MobiDB-lite"/>
    </source>
</evidence>
<dbReference type="Proteomes" id="UP000198658">
    <property type="component" value="Unassembled WGS sequence"/>
</dbReference>
<keyword evidence="5" id="KW-0998">Cell outer membrane</keyword>
<feature type="signal peptide" evidence="8">
    <location>
        <begin position="1"/>
        <end position="20"/>
    </location>
</feature>
<reference evidence="10" key="1">
    <citation type="submission" date="2016-10" db="EMBL/GenBank/DDBJ databases">
        <authorList>
            <person name="Varghese N."/>
            <person name="Submissions S."/>
        </authorList>
    </citation>
    <scope>NUCLEOTIDE SEQUENCE [LARGE SCALE GENOMIC DNA]</scope>
    <source>
        <strain evidence="10">CGMCC 1.10657</strain>
    </source>
</reference>
<keyword evidence="4" id="KW-0564">Palmitate</keyword>
<evidence type="ECO:0000256" key="2">
    <source>
        <dbReference type="ARBA" id="ARBA00022729"/>
    </source>
</evidence>
<dbReference type="RefSeq" id="WP_091388367.1">
    <property type="nucleotide sequence ID" value="NZ_FNQO01000002.1"/>
</dbReference>
<name>A0A1H3ZCX9_9GAMM</name>
<evidence type="ECO:0000313" key="10">
    <source>
        <dbReference type="Proteomes" id="UP000198658"/>
    </source>
</evidence>
<feature type="region of interest" description="Disordered" evidence="7">
    <location>
        <begin position="23"/>
        <end position="91"/>
    </location>
</feature>
<keyword evidence="3" id="KW-0472">Membrane</keyword>
<organism evidence="9 10">
    <name type="scientific">Microbulbifer marinus</name>
    <dbReference type="NCBI Taxonomy" id="658218"/>
    <lineage>
        <taxon>Bacteria</taxon>
        <taxon>Pseudomonadati</taxon>
        <taxon>Pseudomonadota</taxon>
        <taxon>Gammaproteobacteria</taxon>
        <taxon>Cellvibrionales</taxon>
        <taxon>Microbulbiferaceae</taxon>
        <taxon>Microbulbifer</taxon>
    </lineage>
</organism>
<evidence type="ECO:0000313" key="9">
    <source>
        <dbReference type="EMBL" id="SEA21500.1"/>
    </source>
</evidence>
<feature type="compositionally biased region" description="Polar residues" evidence="7">
    <location>
        <begin position="60"/>
        <end position="69"/>
    </location>
</feature>
<evidence type="ECO:0000256" key="3">
    <source>
        <dbReference type="ARBA" id="ARBA00023136"/>
    </source>
</evidence>
<keyword evidence="6 9" id="KW-0449">Lipoprotein</keyword>
<dbReference type="PROSITE" id="PS51257">
    <property type="entry name" value="PROKAR_LIPOPROTEIN"/>
    <property type="match status" value="1"/>
</dbReference>
<accession>A0A1H3ZCX9</accession>
<evidence type="ECO:0000256" key="4">
    <source>
        <dbReference type="ARBA" id="ARBA00023139"/>
    </source>
</evidence>
<sequence>MPKKLFLPLAVLLGASALISGCGQKGPLYLPQGPAAPAQPQPAATPVGTAPATAEPVYTEPTQAPVQTDEQQRREPATEQSEVPEEPVIEK</sequence>
<proteinExistence type="predicted"/>
<comment type="subcellular location">
    <subcellularLocation>
        <location evidence="1">Cell outer membrane</location>
        <topology evidence="1">Lipid-anchor</topology>
    </subcellularLocation>
</comment>
<evidence type="ECO:0000256" key="5">
    <source>
        <dbReference type="ARBA" id="ARBA00023237"/>
    </source>
</evidence>
<dbReference type="GO" id="GO:0009279">
    <property type="term" value="C:cell outer membrane"/>
    <property type="evidence" value="ECO:0007669"/>
    <property type="project" value="UniProtKB-SubCell"/>
</dbReference>
<feature type="compositionally biased region" description="Acidic residues" evidence="7">
    <location>
        <begin position="82"/>
        <end position="91"/>
    </location>
</feature>
<dbReference type="STRING" id="658218.SAMN05216562_2322"/>
<feature type="chain" id="PRO_5011725358" evidence="8">
    <location>
        <begin position="21"/>
        <end position="91"/>
    </location>
</feature>
<gene>
    <name evidence="9" type="ORF">SAMN05216562_2322</name>
</gene>
<keyword evidence="10" id="KW-1185">Reference proteome</keyword>
<dbReference type="EMBL" id="FNQO01000002">
    <property type="protein sequence ID" value="SEA21500.1"/>
    <property type="molecule type" value="Genomic_DNA"/>
</dbReference>
<keyword evidence="2 8" id="KW-0732">Signal</keyword>
<dbReference type="NCBIfam" id="NF047847">
    <property type="entry name" value="SS_mature_LptM"/>
    <property type="match status" value="1"/>
</dbReference>
<evidence type="ECO:0000256" key="1">
    <source>
        <dbReference type="ARBA" id="ARBA00004459"/>
    </source>
</evidence>
<dbReference type="Pfam" id="PF13627">
    <property type="entry name" value="LptM_cons"/>
    <property type="match status" value="1"/>
</dbReference>
<evidence type="ECO:0000256" key="6">
    <source>
        <dbReference type="ARBA" id="ARBA00023288"/>
    </source>
</evidence>